<dbReference type="EMBL" id="VSSQ01117336">
    <property type="protein sequence ID" value="MPN51828.1"/>
    <property type="molecule type" value="Genomic_DNA"/>
</dbReference>
<organism evidence="1">
    <name type="scientific">bioreactor metagenome</name>
    <dbReference type="NCBI Taxonomy" id="1076179"/>
    <lineage>
        <taxon>unclassified sequences</taxon>
        <taxon>metagenomes</taxon>
        <taxon>ecological metagenomes</taxon>
    </lineage>
</organism>
<gene>
    <name evidence="1" type="ORF">SDC9_199478</name>
</gene>
<dbReference type="SUPFAM" id="SSF53850">
    <property type="entry name" value="Periplasmic binding protein-like II"/>
    <property type="match status" value="1"/>
</dbReference>
<sequence>MHNLYKEYSIKIVTGEYAIEKFDEFVTKWRKAGGDTYIKLANEFFKKSGK</sequence>
<accession>A0A645IKK6</accession>
<protein>
    <submittedName>
        <fullName evidence="1">Uncharacterized protein</fullName>
    </submittedName>
</protein>
<dbReference type="AlphaFoldDB" id="A0A645IKK6"/>
<name>A0A645IKK6_9ZZZZ</name>
<proteinExistence type="predicted"/>
<evidence type="ECO:0000313" key="1">
    <source>
        <dbReference type="EMBL" id="MPN51828.1"/>
    </source>
</evidence>
<reference evidence="1" key="1">
    <citation type="submission" date="2019-08" db="EMBL/GenBank/DDBJ databases">
        <authorList>
            <person name="Kucharzyk K."/>
            <person name="Murdoch R.W."/>
            <person name="Higgins S."/>
            <person name="Loffler F."/>
        </authorList>
    </citation>
    <scope>NUCLEOTIDE SEQUENCE</scope>
</reference>
<dbReference type="Gene3D" id="3.40.190.10">
    <property type="entry name" value="Periplasmic binding protein-like II"/>
    <property type="match status" value="1"/>
</dbReference>
<comment type="caution">
    <text evidence="1">The sequence shown here is derived from an EMBL/GenBank/DDBJ whole genome shotgun (WGS) entry which is preliminary data.</text>
</comment>